<protein>
    <recommendedName>
        <fullName evidence="4">DNA mismatch repair protein MutL</fullName>
    </recommendedName>
</protein>
<dbReference type="InterPro" id="IPR020667">
    <property type="entry name" value="DNA_mismatch_repair_MutL"/>
</dbReference>
<dbReference type="PANTHER" id="PTHR10073">
    <property type="entry name" value="DNA MISMATCH REPAIR PROTEIN MLH, PMS, MUTL"/>
    <property type="match status" value="1"/>
</dbReference>
<dbReference type="SMART" id="SM00853">
    <property type="entry name" value="MutL_C"/>
    <property type="match status" value="1"/>
</dbReference>
<proteinExistence type="inferred from homology"/>
<dbReference type="FunFam" id="3.30.565.10:FF:000003">
    <property type="entry name" value="DNA mismatch repair endonuclease MutL"/>
    <property type="match status" value="1"/>
</dbReference>
<reference evidence="8 9" key="1">
    <citation type="submission" date="2019-02" db="EMBL/GenBank/DDBJ databases">
        <title>Peptostreptococcaceae bacterium ZHW00191 nov., a new bacterium isolated from the human gut.</title>
        <authorList>
            <person name="Zhou H.-W."/>
            <person name="Chen X.-J."/>
        </authorList>
    </citation>
    <scope>NUCLEOTIDE SEQUENCE [LARGE SCALE GENOMIC DNA]</scope>
    <source>
        <strain evidence="8 9">ZHW00191</strain>
    </source>
</reference>
<dbReference type="RefSeq" id="WP_142535767.1">
    <property type="nucleotide sequence ID" value="NZ_SGJB01000007.1"/>
</dbReference>
<dbReference type="Gene3D" id="3.30.565.10">
    <property type="entry name" value="Histidine kinase-like ATPase, C-terminal domain"/>
    <property type="match status" value="1"/>
</dbReference>
<dbReference type="Pfam" id="PF08676">
    <property type="entry name" value="MutL_C"/>
    <property type="match status" value="1"/>
</dbReference>
<gene>
    <name evidence="4 8" type="primary">mutL</name>
    <name evidence="8" type="ORF">EXD82_04720</name>
</gene>
<dbReference type="HAMAP" id="MF_00149">
    <property type="entry name" value="DNA_mis_repair"/>
    <property type="match status" value="1"/>
</dbReference>
<keyword evidence="9" id="KW-1185">Reference proteome</keyword>
<dbReference type="SUPFAM" id="SSF118116">
    <property type="entry name" value="DNA mismatch repair protein MutL"/>
    <property type="match status" value="1"/>
</dbReference>
<feature type="region of interest" description="Disordered" evidence="5">
    <location>
        <begin position="356"/>
        <end position="376"/>
    </location>
</feature>
<dbReference type="Pfam" id="PF13589">
    <property type="entry name" value="HATPase_c_3"/>
    <property type="match status" value="1"/>
</dbReference>
<evidence type="ECO:0000256" key="2">
    <source>
        <dbReference type="ARBA" id="ARBA00022763"/>
    </source>
</evidence>
<dbReference type="SUPFAM" id="SSF54211">
    <property type="entry name" value="Ribosomal protein S5 domain 2-like"/>
    <property type="match status" value="1"/>
</dbReference>
<sequence>MSEKIRILDDITINKIAAGEVVERPASIVKELVENSIDAGASRITIEIESGGKSLIKIIDNGHGIPSSEVSKCFLRHATSKIDAVEDLFKLNTLGFRGEALASISAVSKLEMTTKYKDESIGTNIYLNGGKVVSKEAVGTNTGTIILIKDIFFNTPARKKFLKSDHSETITVSDTVNKLAIGYPNIKFKYINNGKIMLDTPGDGIQNNAIRCVYGREISSNLINIDYKCNLFSVDGFIGNNNIFRSNRNLQHIYINGRFVKSKIILDAISEAYKSIIPINKHAICFINIYVDPAKLDVNIHPAKLEVKFEKEREIYIELREYLKAKLLKNNLIAKYETYNDKIDLRENKSSISHNSSFIGEKTKSEKEHAKNKSFNENKREFKELEPINLSANVSSFTKFEDINSFSSVNSDNKNSYISEDSCEYSKSKQLEIESVKIKNNDLYKNDEENRETAFSLDNYKVCGTVFDTYIILQRDDSMYLMDQHAAHERILFEKYMNSFRKKSIPIQILLDPIILELSNVDMSLVEKNISVFSYFGFDVEIFGLNHILIRGVPNLFGIPQSEKFIIEIIDNINDISGSYDLKYDRFATMACKSAIKANYRIKNIEISALFKQLESCENPYTCPHGRPIMVELTKSEIEKMFKRII</sequence>
<organism evidence="8 9">
    <name type="scientific">Peptacetobacter hominis</name>
    <dbReference type="NCBI Taxonomy" id="2743610"/>
    <lineage>
        <taxon>Bacteria</taxon>
        <taxon>Bacillati</taxon>
        <taxon>Bacillota</taxon>
        <taxon>Clostridia</taxon>
        <taxon>Peptostreptococcales</taxon>
        <taxon>Peptostreptococcaceae</taxon>
        <taxon>Peptacetobacter</taxon>
    </lineage>
</organism>
<dbReference type="InterPro" id="IPR002099">
    <property type="entry name" value="MutL/Mlh/PMS"/>
</dbReference>
<evidence type="ECO:0000256" key="5">
    <source>
        <dbReference type="SAM" id="MobiDB-lite"/>
    </source>
</evidence>
<keyword evidence="8" id="KW-0378">Hydrolase</keyword>
<evidence type="ECO:0000256" key="1">
    <source>
        <dbReference type="ARBA" id="ARBA00006082"/>
    </source>
</evidence>
<dbReference type="GO" id="GO:0005524">
    <property type="term" value="F:ATP binding"/>
    <property type="evidence" value="ECO:0007669"/>
    <property type="project" value="InterPro"/>
</dbReference>
<dbReference type="CDD" id="cd16926">
    <property type="entry name" value="HATPase_MutL-MLH-PMS-like"/>
    <property type="match status" value="1"/>
</dbReference>
<dbReference type="InterPro" id="IPR014790">
    <property type="entry name" value="MutL_C"/>
</dbReference>
<dbReference type="OrthoDB" id="9763467at2"/>
<dbReference type="GO" id="GO:0006298">
    <property type="term" value="P:mismatch repair"/>
    <property type="evidence" value="ECO:0007669"/>
    <property type="project" value="UniProtKB-UniRule"/>
</dbReference>
<dbReference type="InterPro" id="IPR042120">
    <property type="entry name" value="MutL_C_dimsub"/>
</dbReference>
<dbReference type="InterPro" id="IPR038973">
    <property type="entry name" value="MutL/Mlh/Pms-like"/>
</dbReference>
<dbReference type="GO" id="GO:0004519">
    <property type="term" value="F:endonuclease activity"/>
    <property type="evidence" value="ECO:0007669"/>
    <property type="project" value="UniProtKB-KW"/>
</dbReference>
<dbReference type="PANTHER" id="PTHR10073:SF12">
    <property type="entry name" value="DNA MISMATCH REPAIR PROTEIN MLH1"/>
    <property type="match status" value="1"/>
</dbReference>
<feature type="compositionally biased region" description="Basic and acidic residues" evidence="5">
    <location>
        <begin position="361"/>
        <end position="376"/>
    </location>
</feature>
<dbReference type="AlphaFoldDB" id="A0A544QVJ2"/>
<dbReference type="Gene3D" id="3.30.230.10">
    <property type="match status" value="1"/>
</dbReference>
<dbReference type="Proteomes" id="UP000317863">
    <property type="component" value="Unassembled WGS sequence"/>
</dbReference>
<evidence type="ECO:0000313" key="8">
    <source>
        <dbReference type="EMBL" id="TQQ84712.1"/>
    </source>
</evidence>
<dbReference type="SUPFAM" id="SSF55874">
    <property type="entry name" value="ATPase domain of HSP90 chaperone/DNA topoisomerase II/histidine kinase"/>
    <property type="match status" value="1"/>
</dbReference>
<feature type="domain" description="MutL C-terminal dimerisation" evidence="6">
    <location>
        <begin position="462"/>
        <end position="602"/>
    </location>
</feature>
<evidence type="ECO:0000259" key="7">
    <source>
        <dbReference type="SMART" id="SM01340"/>
    </source>
</evidence>
<comment type="function">
    <text evidence="4">This protein is involved in the repair of mismatches in DNA. It is required for dam-dependent methyl-directed DNA mismatch repair. May act as a 'molecular matchmaker', a protein that promotes the formation of a stable complex between two or more DNA-binding proteins in an ATP-dependent manner without itself being part of a final effector complex.</text>
</comment>
<keyword evidence="8" id="KW-0540">Nuclease</keyword>
<dbReference type="CDD" id="cd00782">
    <property type="entry name" value="MutL_Trans"/>
    <property type="match status" value="1"/>
</dbReference>
<dbReference type="Pfam" id="PF01119">
    <property type="entry name" value="DNA_mis_repair"/>
    <property type="match status" value="1"/>
</dbReference>
<dbReference type="InterPro" id="IPR013507">
    <property type="entry name" value="DNA_mismatch_S5_2-like"/>
</dbReference>
<comment type="similarity">
    <text evidence="1 4">Belongs to the DNA mismatch repair MutL/HexB family.</text>
</comment>
<dbReference type="InterPro" id="IPR014721">
    <property type="entry name" value="Ribsml_uS5_D2-typ_fold_subgr"/>
</dbReference>
<dbReference type="NCBIfam" id="TIGR00585">
    <property type="entry name" value="mutl"/>
    <property type="match status" value="1"/>
</dbReference>
<accession>A0A544QVJ2</accession>
<comment type="caution">
    <text evidence="8">The sequence shown here is derived from an EMBL/GenBank/DDBJ whole genome shotgun (WGS) entry which is preliminary data.</text>
</comment>
<dbReference type="InterPro" id="IPR020568">
    <property type="entry name" value="Ribosomal_Su5_D2-typ_SF"/>
</dbReference>
<evidence type="ECO:0000259" key="6">
    <source>
        <dbReference type="SMART" id="SM00853"/>
    </source>
</evidence>
<dbReference type="GO" id="GO:0030983">
    <property type="term" value="F:mismatched DNA binding"/>
    <property type="evidence" value="ECO:0007669"/>
    <property type="project" value="InterPro"/>
</dbReference>
<dbReference type="PROSITE" id="PS00058">
    <property type="entry name" value="DNA_MISMATCH_REPAIR_1"/>
    <property type="match status" value="1"/>
</dbReference>
<keyword evidence="3 4" id="KW-0234">DNA repair</keyword>
<dbReference type="Gene3D" id="3.30.1370.100">
    <property type="entry name" value="MutL, C-terminal domain, regulatory subdomain"/>
    <property type="match status" value="1"/>
</dbReference>
<dbReference type="InterPro" id="IPR036890">
    <property type="entry name" value="HATPase_C_sf"/>
</dbReference>
<keyword evidence="8" id="KW-0255">Endonuclease</keyword>
<dbReference type="SMART" id="SM01340">
    <property type="entry name" value="DNA_mis_repair"/>
    <property type="match status" value="1"/>
</dbReference>
<dbReference type="InterPro" id="IPR014762">
    <property type="entry name" value="DNA_mismatch_repair_CS"/>
</dbReference>
<evidence type="ECO:0000256" key="3">
    <source>
        <dbReference type="ARBA" id="ARBA00023204"/>
    </source>
</evidence>
<dbReference type="EMBL" id="SGJB01000007">
    <property type="protein sequence ID" value="TQQ84712.1"/>
    <property type="molecule type" value="Genomic_DNA"/>
</dbReference>
<keyword evidence="2 4" id="KW-0227">DNA damage</keyword>
<dbReference type="GO" id="GO:0140664">
    <property type="term" value="F:ATP-dependent DNA damage sensor activity"/>
    <property type="evidence" value="ECO:0007669"/>
    <property type="project" value="InterPro"/>
</dbReference>
<name>A0A544QVJ2_9FIRM</name>
<dbReference type="InterPro" id="IPR042121">
    <property type="entry name" value="MutL_C_regsub"/>
</dbReference>
<dbReference type="InterPro" id="IPR037198">
    <property type="entry name" value="MutL_C_sf"/>
</dbReference>
<evidence type="ECO:0000256" key="4">
    <source>
        <dbReference type="HAMAP-Rule" id="MF_00149"/>
    </source>
</evidence>
<dbReference type="GO" id="GO:0016887">
    <property type="term" value="F:ATP hydrolysis activity"/>
    <property type="evidence" value="ECO:0007669"/>
    <property type="project" value="InterPro"/>
</dbReference>
<dbReference type="GO" id="GO:0032300">
    <property type="term" value="C:mismatch repair complex"/>
    <property type="evidence" value="ECO:0007669"/>
    <property type="project" value="InterPro"/>
</dbReference>
<feature type="domain" description="DNA mismatch repair protein S5" evidence="7">
    <location>
        <begin position="210"/>
        <end position="328"/>
    </location>
</feature>
<dbReference type="Gene3D" id="3.30.1540.20">
    <property type="entry name" value="MutL, C-terminal domain, dimerisation subdomain"/>
    <property type="match status" value="1"/>
</dbReference>
<evidence type="ECO:0000313" key="9">
    <source>
        <dbReference type="Proteomes" id="UP000317863"/>
    </source>
</evidence>